<keyword evidence="2" id="KW-0805">Transcription regulation</keyword>
<evidence type="ECO:0000256" key="1">
    <source>
        <dbReference type="ARBA" id="ARBA00007692"/>
    </source>
</evidence>
<proteinExistence type="inferred from homology"/>
<evidence type="ECO:0000256" key="2">
    <source>
        <dbReference type="ARBA" id="ARBA00022472"/>
    </source>
</evidence>
<keyword evidence="2" id="KW-0804">Transcription</keyword>
<dbReference type="PANTHER" id="PTHR13068">
    <property type="entry name" value="CGI-12 PROTEIN-RELATED"/>
    <property type="match status" value="1"/>
</dbReference>
<sequence length="525" mass="59771">MVWCLVRDIHRSSNIGKGLVAAGRFLCKDHMLMTGSLNATFQAFSARSKHVRAPFAAQQLPLCFVHMRMACDECKASERSIEVRSPDAQMLGKEVLRDLANTRAAYKLSKQELQVVNFFFSTLKLSYRGVRAILQRCPQVLRLSLKNAIVPRLALFGAQGLSWEDIGPVLVGCPELLLIPAFEGNLKIFADYAKSEMGASKDEFVRLLQKEPSLLLRSVERDIVPKVAFFRDLGGPPRTTMACLVQNPRMLTYSLEDQLKPCLSFLTKQLHIPKDEYMHLLKRRPSLMGFSVDYKLVPKLQYFATLGLSPNDVGKMAVKFPAVLTANLNRKVEVLVQFLVSDLKIPEGNIGAIIKRMPSLVTNSMESNRSRHEYYLGLGLSSEDVGKMVLEFPQVLGNSLSGEMPTKVQFLQQEMEKDLEELVKFPYFLNYSFRDRIVPRAGFLKIVKGRKGIKDVSLFKMYYPSDAKFCKNVVERPQKEFERYRACLWATKLGAKWKIRHPDDKDAIKRMCRKCSEWMEMGTSQ</sequence>
<comment type="caution">
    <text evidence="4">The sequence shown here is derived from an EMBL/GenBank/DDBJ whole genome shotgun (WGS) entry which is preliminary data.</text>
</comment>
<name>A0A8S1J9F6_9CHLO</name>
<evidence type="ECO:0000313" key="5">
    <source>
        <dbReference type="Proteomes" id="UP000708148"/>
    </source>
</evidence>
<dbReference type="GO" id="GO:0003676">
    <property type="term" value="F:nucleic acid binding"/>
    <property type="evidence" value="ECO:0007669"/>
    <property type="project" value="InterPro"/>
</dbReference>
<reference evidence="4" key="1">
    <citation type="submission" date="2020-12" db="EMBL/GenBank/DDBJ databases">
        <authorList>
            <person name="Iha C."/>
        </authorList>
    </citation>
    <scope>NUCLEOTIDE SEQUENCE</scope>
</reference>
<keyword evidence="5" id="KW-1185">Reference proteome</keyword>
<comment type="similarity">
    <text evidence="1">Belongs to the mTERF family.</text>
</comment>
<evidence type="ECO:0000313" key="4">
    <source>
        <dbReference type="EMBL" id="CAD7703854.1"/>
    </source>
</evidence>
<gene>
    <name evidence="4" type="ORF">OSTQU699_LOCUS9211</name>
</gene>
<accession>A0A8S1J9F6</accession>
<dbReference type="AlphaFoldDB" id="A0A8S1J9F6"/>
<dbReference type="OrthoDB" id="508936at2759"/>
<dbReference type="GO" id="GO:0006353">
    <property type="term" value="P:DNA-templated transcription termination"/>
    <property type="evidence" value="ECO:0007669"/>
    <property type="project" value="UniProtKB-KW"/>
</dbReference>
<dbReference type="EMBL" id="CAJHUC010002459">
    <property type="protein sequence ID" value="CAD7703854.1"/>
    <property type="molecule type" value="Genomic_DNA"/>
</dbReference>
<keyword evidence="2" id="KW-0806">Transcription termination</keyword>
<dbReference type="PANTHER" id="PTHR13068:SF112">
    <property type="entry name" value="TRANSCRIPTION TERMINATION FACTOR 3, MITOCHONDRIAL"/>
    <property type="match status" value="1"/>
</dbReference>
<dbReference type="Proteomes" id="UP000708148">
    <property type="component" value="Unassembled WGS sequence"/>
</dbReference>
<keyword evidence="3" id="KW-0809">Transit peptide</keyword>
<dbReference type="SMART" id="SM00733">
    <property type="entry name" value="Mterf"/>
    <property type="match status" value="9"/>
</dbReference>
<evidence type="ECO:0000256" key="3">
    <source>
        <dbReference type="ARBA" id="ARBA00022946"/>
    </source>
</evidence>
<protein>
    <recommendedName>
        <fullName evidence="6">Mitochondrial transcription termination factor</fullName>
    </recommendedName>
</protein>
<evidence type="ECO:0008006" key="6">
    <source>
        <dbReference type="Google" id="ProtNLM"/>
    </source>
</evidence>
<dbReference type="Pfam" id="PF02536">
    <property type="entry name" value="mTERF"/>
    <property type="match status" value="1"/>
</dbReference>
<dbReference type="Gene3D" id="1.25.70.10">
    <property type="entry name" value="Transcription termination factor 3, mitochondrial"/>
    <property type="match status" value="2"/>
</dbReference>
<organism evidence="4 5">
    <name type="scientific">Ostreobium quekettii</name>
    <dbReference type="NCBI Taxonomy" id="121088"/>
    <lineage>
        <taxon>Eukaryota</taxon>
        <taxon>Viridiplantae</taxon>
        <taxon>Chlorophyta</taxon>
        <taxon>core chlorophytes</taxon>
        <taxon>Ulvophyceae</taxon>
        <taxon>TCBD clade</taxon>
        <taxon>Bryopsidales</taxon>
        <taxon>Ostreobineae</taxon>
        <taxon>Ostreobiaceae</taxon>
        <taxon>Ostreobium</taxon>
    </lineage>
</organism>
<dbReference type="InterPro" id="IPR038538">
    <property type="entry name" value="MTERF_sf"/>
</dbReference>
<dbReference type="InterPro" id="IPR003690">
    <property type="entry name" value="MTERF"/>
</dbReference>